<name>A0A521FLW4_9ACTN</name>
<dbReference type="PANTHER" id="PTHR36842:SF1">
    <property type="entry name" value="PROTEIN TOLB"/>
    <property type="match status" value="1"/>
</dbReference>
<feature type="signal peptide" evidence="3">
    <location>
        <begin position="1"/>
        <end position="33"/>
    </location>
</feature>
<evidence type="ECO:0000256" key="1">
    <source>
        <dbReference type="ARBA" id="ARBA00009820"/>
    </source>
</evidence>
<comment type="similarity">
    <text evidence="1">Belongs to the TolB family.</text>
</comment>
<protein>
    <submittedName>
        <fullName evidence="4">WD40-like Beta Propeller Repeat</fullName>
    </submittedName>
</protein>
<dbReference type="InterPro" id="IPR015943">
    <property type="entry name" value="WD40/YVTN_repeat-like_dom_sf"/>
</dbReference>
<evidence type="ECO:0000313" key="4">
    <source>
        <dbReference type="EMBL" id="SMO97074.1"/>
    </source>
</evidence>
<evidence type="ECO:0000256" key="2">
    <source>
        <dbReference type="SAM" id="MobiDB-lite"/>
    </source>
</evidence>
<dbReference type="Pfam" id="PF07676">
    <property type="entry name" value="PD40"/>
    <property type="match status" value="1"/>
</dbReference>
<evidence type="ECO:0000313" key="5">
    <source>
        <dbReference type="Proteomes" id="UP000317484"/>
    </source>
</evidence>
<reference evidence="4 5" key="1">
    <citation type="submission" date="2017-05" db="EMBL/GenBank/DDBJ databases">
        <authorList>
            <person name="Varghese N."/>
            <person name="Submissions S."/>
        </authorList>
    </citation>
    <scope>NUCLEOTIDE SEQUENCE [LARGE SCALE GENOMIC DNA]</scope>
    <source>
        <strain evidence="4 5">DSM 46834</strain>
    </source>
</reference>
<accession>A0A521FLW4</accession>
<keyword evidence="3" id="KW-0732">Signal</keyword>
<dbReference type="Proteomes" id="UP000317484">
    <property type="component" value="Unassembled WGS sequence"/>
</dbReference>
<dbReference type="InterPro" id="IPR011659">
    <property type="entry name" value="WD40"/>
</dbReference>
<dbReference type="InterPro" id="IPR011042">
    <property type="entry name" value="6-blade_b-propeller_TolB-like"/>
</dbReference>
<dbReference type="EMBL" id="FXTJ01000010">
    <property type="protein sequence ID" value="SMO97074.1"/>
    <property type="molecule type" value="Genomic_DNA"/>
</dbReference>
<dbReference type="Gene3D" id="2.120.10.30">
    <property type="entry name" value="TolB, C-terminal domain"/>
    <property type="match status" value="1"/>
</dbReference>
<proteinExistence type="inferred from homology"/>
<feature type="region of interest" description="Disordered" evidence="2">
    <location>
        <begin position="342"/>
        <end position="361"/>
    </location>
</feature>
<dbReference type="Gene3D" id="2.130.10.10">
    <property type="entry name" value="YVTN repeat-like/Quinoprotein amine dehydrogenase"/>
    <property type="match status" value="1"/>
</dbReference>
<dbReference type="AlphaFoldDB" id="A0A521FLW4"/>
<feature type="region of interest" description="Disordered" evidence="2">
    <location>
        <begin position="264"/>
        <end position="301"/>
    </location>
</feature>
<feature type="compositionally biased region" description="Basic and acidic residues" evidence="2">
    <location>
        <begin position="281"/>
        <end position="298"/>
    </location>
</feature>
<feature type="compositionally biased region" description="Polar residues" evidence="2">
    <location>
        <begin position="266"/>
        <end position="276"/>
    </location>
</feature>
<dbReference type="PANTHER" id="PTHR36842">
    <property type="entry name" value="PROTEIN TOLB HOMOLOG"/>
    <property type="match status" value="1"/>
</dbReference>
<keyword evidence="5" id="KW-1185">Reference proteome</keyword>
<organism evidence="4 5">
    <name type="scientific">Geodermatophilus aquaeductus</name>
    <dbReference type="NCBI Taxonomy" id="1564161"/>
    <lineage>
        <taxon>Bacteria</taxon>
        <taxon>Bacillati</taxon>
        <taxon>Actinomycetota</taxon>
        <taxon>Actinomycetes</taxon>
        <taxon>Geodermatophilales</taxon>
        <taxon>Geodermatophilaceae</taxon>
        <taxon>Geodermatophilus</taxon>
    </lineage>
</organism>
<evidence type="ECO:0000256" key="3">
    <source>
        <dbReference type="SAM" id="SignalP"/>
    </source>
</evidence>
<dbReference type="SUPFAM" id="SSF82171">
    <property type="entry name" value="DPP6 N-terminal domain-like"/>
    <property type="match status" value="1"/>
</dbReference>
<sequence>MSPWAAGAGATIAPMVTRRVRCAVALVVLVASAACGSDDGAGGGPSPTAAPPSVGQDEPWIVFQGVELGLTLARPDGSGLHTILDGETVHPDWSPDGSEIAYVEAEDGRGQVWLTDAAGEDPRPLLESSPAGLEDLYWENPAWSRDGARIAMIGYDGDPNDEAPARSVLAVVDIPTGDLTVAGELALADGRLHSFPRWSPDGDALVMNIDHFTGEIYDGATVAVSRSGGGGWTPPAAITDVGAFGRVDWHPSEDLIVFGDHDLGGDQSTDEPTNLFTIRPDGSERRPVTDFGPGEERATQPTWTSDGRILFTYVTGDGDLDRAIAQVDADGSNLEILIEPELVGSGNRPHPRLRPLPPGGE</sequence>
<gene>
    <name evidence="4" type="ORF">SAMN06273567_110158</name>
</gene>
<feature type="chain" id="PRO_5022194563" evidence="3">
    <location>
        <begin position="34"/>
        <end position="361"/>
    </location>
</feature>